<dbReference type="Pfam" id="PF07905">
    <property type="entry name" value="PucR"/>
    <property type="match status" value="1"/>
</dbReference>
<gene>
    <name evidence="2" type="ORF">DET59_10290</name>
</gene>
<sequence>MKSNYYFSVEDILVRKYFEHAKVIAGHNGLSRQVKWVHVVEVTSIKIFLTEMN</sequence>
<name>A0A366EWE0_9BACI</name>
<protein>
    <submittedName>
        <fullName evidence="2">Purine catabolism regulatory family protein</fullName>
    </submittedName>
</protein>
<dbReference type="InterPro" id="IPR012914">
    <property type="entry name" value="PucR_dom"/>
</dbReference>
<dbReference type="AlphaFoldDB" id="A0A366EWE0"/>
<dbReference type="Proteomes" id="UP000252118">
    <property type="component" value="Unassembled WGS sequence"/>
</dbReference>
<accession>A0A366EWE0</accession>
<evidence type="ECO:0000259" key="1">
    <source>
        <dbReference type="Pfam" id="PF07905"/>
    </source>
</evidence>
<evidence type="ECO:0000313" key="3">
    <source>
        <dbReference type="Proteomes" id="UP000252118"/>
    </source>
</evidence>
<evidence type="ECO:0000313" key="2">
    <source>
        <dbReference type="EMBL" id="RBP06707.1"/>
    </source>
</evidence>
<feature type="domain" description="Purine catabolism PurC-like" evidence="1">
    <location>
        <begin position="11"/>
        <end position="51"/>
    </location>
</feature>
<reference evidence="2 3" key="1">
    <citation type="submission" date="2018-06" db="EMBL/GenBank/DDBJ databases">
        <title>Freshwater and sediment microbial communities from various areas in North America, analyzing microbe dynamics in response to fracking.</title>
        <authorList>
            <person name="Lamendella R."/>
        </authorList>
    </citation>
    <scope>NUCLEOTIDE SEQUENCE [LARGE SCALE GENOMIC DNA]</scope>
    <source>
        <strain evidence="2 3">97B</strain>
    </source>
</reference>
<dbReference type="EMBL" id="QNRJ01000002">
    <property type="protein sequence ID" value="RBP06707.1"/>
    <property type="molecule type" value="Genomic_DNA"/>
</dbReference>
<proteinExistence type="predicted"/>
<comment type="caution">
    <text evidence="2">The sequence shown here is derived from an EMBL/GenBank/DDBJ whole genome shotgun (WGS) entry which is preliminary data.</text>
</comment>
<organism evidence="2 3">
    <name type="scientific">Rossellomorea aquimaris</name>
    <dbReference type="NCBI Taxonomy" id="189382"/>
    <lineage>
        <taxon>Bacteria</taxon>
        <taxon>Bacillati</taxon>
        <taxon>Bacillota</taxon>
        <taxon>Bacilli</taxon>
        <taxon>Bacillales</taxon>
        <taxon>Bacillaceae</taxon>
        <taxon>Rossellomorea</taxon>
    </lineage>
</organism>